<gene>
    <name evidence="10" type="ORF">TTHERM_00191260</name>
</gene>
<keyword evidence="7" id="KW-0482">Metalloprotease</keyword>
<evidence type="ECO:0000256" key="6">
    <source>
        <dbReference type="ARBA" id="ARBA00022833"/>
    </source>
</evidence>
<feature type="signal peptide" evidence="8">
    <location>
        <begin position="1"/>
        <end position="27"/>
    </location>
</feature>
<proteinExistence type="inferred from homology"/>
<dbReference type="Gene3D" id="3.90.132.10">
    <property type="entry name" value="Leishmanolysin , domain 2"/>
    <property type="match status" value="1"/>
</dbReference>
<evidence type="ECO:0000256" key="7">
    <source>
        <dbReference type="ARBA" id="ARBA00023049"/>
    </source>
</evidence>
<evidence type="ECO:0000256" key="8">
    <source>
        <dbReference type="SAM" id="SignalP"/>
    </source>
</evidence>
<feature type="domain" description="EGF-like" evidence="9">
    <location>
        <begin position="452"/>
        <end position="485"/>
    </location>
</feature>
<dbReference type="GO" id="GO:0005737">
    <property type="term" value="C:cytoplasm"/>
    <property type="evidence" value="ECO:0007669"/>
    <property type="project" value="TreeGrafter"/>
</dbReference>
<dbReference type="GeneID" id="7832076"/>
<dbReference type="SUPFAM" id="SSF55486">
    <property type="entry name" value="Metalloproteases ('zincins'), catalytic domain"/>
    <property type="match status" value="1"/>
</dbReference>
<dbReference type="AlphaFoldDB" id="I7M1J4"/>
<keyword evidence="11" id="KW-1185">Reference proteome</keyword>
<comment type="similarity">
    <text evidence="2">Belongs to the peptidase M8 family.</text>
</comment>
<dbReference type="CDD" id="cd00064">
    <property type="entry name" value="FU"/>
    <property type="match status" value="1"/>
</dbReference>
<protein>
    <submittedName>
        <fullName evidence="10">Leishmanolysin family protein</fullName>
    </submittedName>
</protein>
<dbReference type="InterPro" id="IPR009030">
    <property type="entry name" value="Growth_fac_rcpt_cys_sf"/>
</dbReference>
<keyword evidence="4" id="KW-0479">Metal-binding</keyword>
<dbReference type="KEGG" id="tet:TTHERM_00191260"/>
<evidence type="ECO:0000256" key="5">
    <source>
        <dbReference type="ARBA" id="ARBA00022801"/>
    </source>
</evidence>
<dbReference type="GO" id="GO:0007155">
    <property type="term" value="P:cell adhesion"/>
    <property type="evidence" value="ECO:0007669"/>
    <property type="project" value="InterPro"/>
</dbReference>
<dbReference type="InterPro" id="IPR001577">
    <property type="entry name" value="Peptidase_M8"/>
</dbReference>
<keyword evidence="3" id="KW-0645">Protease</keyword>
<evidence type="ECO:0000256" key="1">
    <source>
        <dbReference type="ARBA" id="ARBA00001947"/>
    </source>
</evidence>
<organism evidence="10 11">
    <name type="scientific">Tetrahymena thermophila (strain SB210)</name>
    <dbReference type="NCBI Taxonomy" id="312017"/>
    <lineage>
        <taxon>Eukaryota</taxon>
        <taxon>Sar</taxon>
        <taxon>Alveolata</taxon>
        <taxon>Ciliophora</taxon>
        <taxon>Intramacronucleata</taxon>
        <taxon>Oligohymenophorea</taxon>
        <taxon>Hymenostomatida</taxon>
        <taxon>Tetrahymenina</taxon>
        <taxon>Tetrahymenidae</taxon>
        <taxon>Tetrahymena</taxon>
    </lineage>
</organism>
<keyword evidence="5" id="KW-0378">Hydrolase</keyword>
<keyword evidence="6" id="KW-0862">Zinc</keyword>
<feature type="domain" description="EGF-like" evidence="9">
    <location>
        <begin position="597"/>
        <end position="630"/>
    </location>
</feature>
<feature type="domain" description="EGF-like" evidence="9">
    <location>
        <begin position="563"/>
        <end position="595"/>
    </location>
</feature>
<dbReference type="SMART" id="SM00181">
    <property type="entry name" value="EGF"/>
    <property type="match status" value="5"/>
</dbReference>
<dbReference type="PANTHER" id="PTHR10942:SF0">
    <property type="entry name" value="LEISHMANOLYSIN-LIKE PEPTIDASE"/>
    <property type="match status" value="1"/>
</dbReference>
<evidence type="ECO:0000313" key="10">
    <source>
        <dbReference type="EMBL" id="EAR96458.2"/>
    </source>
</evidence>
<dbReference type="InParanoid" id="I7M1J4"/>
<sequence>MLQPSCQTMKVILFFIYSCCYLLLVQGSKTIPNGLQPIRVTSDFTQIEKSYVNSEQKQHIILIINLFSQFLSQLLYVKPRESKIKNDGFLYCRDTYIGQNGIDGYSNSDLVLVVSATNLILDDFRVNYEFCKWDNKPIMMQIRFQMRQFVKYPVNYEISQLKRSFMYNGMWNTNNFNYWIDDSTGKTYEQTSQIYQQLQVQGVQKYFLTGKYIKKAVQTHFNCPTAIGLEVQSDEIMSNLIPDDLYNDEQTRDYPNRLFSQFDVAIIKDMGVYEYVNDDFAENIEWGKNQGCSFLENTCQNIFQQTIEVQGQLYQCTQFKNSKFIKSKQDIQSQFENGQCPRLTQTNSISCLDSTQSNQFTTYFGEIYGIFSKCIESNVQNKQNIINSYIIQSYQYKDSPIRCHHVQCVQDYIIIYFSLNQRVICEKPNSVIQVDTQDFIGQLKCPSDFSVYCSQKFCLNDCSGAGFCNNGICICIQGRYGIDCSLVCENGQNDCQCQYPCSQCQNSKDKCVSCVSGYKLAFNQNKCEIICHKSCLECRSPLDPFSCTSCDVGLVLVNGQCKPCNEPCKKCITNPDICTQCIENYSLNTNMMKCLPNCYKSCKSCLHPLTQNSCLSCFDGYYLTSQMTCEKFAHLASKDIFQAKVGLAVDVQKGIILQKENVFNARQISILIKIFKIAQTVTNLVFSALEVLLTNVLYVTAKNISIQTQKLINASVLMKKDQ</sequence>
<dbReference type="Proteomes" id="UP000009168">
    <property type="component" value="Unassembled WGS sequence"/>
</dbReference>
<dbReference type="RefSeq" id="XP_001016703.2">
    <property type="nucleotide sequence ID" value="XM_001016703.2"/>
</dbReference>
<dbReference type="GO" id="GO:0004222">
    <property type="term" value="F:metalloendopeptidase activity"/>
    <property type="evidence" value="ECO:0007669"/>
    <property type="project" value="InterPro"/>
</dbReference>
<dbReference type="GO" id="GO:0016020">
    <property type="term" value="C:membrane"/>
    <property type="evidence" value="ECO:0007669"/>
    <property type="project" value="InterPro"/>
</dbReference>
<name>I7M1J4_TETTS</name>
<keyword evidence="8" id="KW-0732">Signal</keyword>
<feature type="domain" description="EGF-like" evidence="9">
    <location>
        <begin position="494"/>
        <end position="528"/>
    </location>
</feature>
<dbReference type="EMBL" id="GG662693">
    <property type="protein sequence ID" value="EAR96458.2"/>
    <property type="molecule type" value="Genomic_DNA"/>
</dbReference>
<evidence type="ECO:0000256" key="3">
    <source>
        <dbReference type="ARBA" id="ARBA00022670"/>
    </source>
</evidence>
<evidence type="ECO:0000313" key="11">
    <source>
        <dbReference type="Proteomes" id="UP000009168"/>
    </source>
</evidence>
<evidence type="ECO:0000256" key="4">
    <source>
        <dbReference type="ARBA" id="ARBA00022723"/>
    </source>
</evidence>
<dbReference type="InterPro" id="IPR000742">
    <property type="entry name" value="EGF"/>
</dbReference>
<dbReference type="SUPFAM" id="SSF57184">
    <property type="entry name" value="Growth factor receptor domain"/>
    <property type="match status" value="1"/>
</dbReference>
<evidence type="ECO:0000256" key="2">
    <source>
        <dbReference type="ARBA" id="ARBA00005860"/>
    </source>
</evidence>
<evidence type="ECO:0000259" key="9">
    <source>
        <dbReference type="SMART" id="SM00181"/>
    </source>
</evidence>
<dbReference type="InterPro" id="IPR006212">
    <property type="entry name" value="Furin_repeat"/>
</dbReference>
<dbReference type="PANTHER" id="PTHR10942">
    <property type="entry name" value="LEISHMANOLYSIN-LIKE PEPTIDASE"/>
    <property type="match status" value="1"/>
</dbReference>
<dbReference type="GO" id="GO:0046872">
    <property type="term" value="F:metal ion binding"/>
    <property type="evidence" value="ECO:0007669"/>
    <property type="project" value="UniProtKB-KW"/>
</dbReference>
<dbReference type="OrthoDB" id="10021943at2759"/>
<accession>I7M1J4</accession>
<feature type="domain" description="EGF-like" evidence="9">
    <location>
        <begin position="530"/>
        <end position="562"/>
    </location>
</feature>
<feature type="chain" id="PRO_5003711958" evidence="8">
    <location>
        <begin position="28"/>
        <end position="722"/>
    </location>
</feature>
<dbReference type="GO" id="GO:0006508">
    <property type="term" value="P:proteolysis"/>
    <property type="evidence" value="ECO:0007669"/>
    <property type="project" value="UniProtKB-KW"/>
</dbReference>
<reference evidence="11" key="1">
    <citation type="journal article" date="2006" name="PLoS Biol.">
        <title>Macronuclear genome sequence of the ciliate Tetrahymena thermophila, a model eukaryote.</title>
        <authorList>
            <person name="Eisen J.A."/>
            <person name="Coyne R.S."/>
            <person name="Wu M."/>
            <person name="Wu D."/>
            <person name="Thiagarajan M."/>
            <person name="Wortman J.R."/>
            <person name="Badger J.H."/>
            <person name="Ren Q."/>
            <person name="Amedeo P."/>
            <person name="Jones K.M."/>
            <person name="Tallon L.J."/>
            <person name="Delcher A.L."/>
            <person name="Salzberg S.L."/>
            <person name="Silva J.C."/>
            <person name="Haas B.J."/>
            <person name="Majoros W.H."/>
            <person name="Farzad M."/>
            <person name="Carlton J.M."/>
            <person name="Smith R.K. Jr."/>
            <person name="Garg J."/>
            <person name="Pearlman R.E."/>
            <person name="Karrer K.M."/>
            <person name="Sun L."/>
            <person name="Manning G."/>
            <person name="Elde N.C."/>
            <person name="Turkewitz A.P."/>
            <person name="Asai D.J."/>
            <person name="Wilkes D.E."/>
            <person name="Wang Y."/>
            <person name="Cai H."/>
            <person name="Collins K."/>
            <person name="Stewart B.A."/>
            <person name="Lee S.R."/>
            <person name="Wilamowska K."/>
            <person name="Weinberg Z."/>
            <person name="Ruzzo W.L."/>
            <person name="Wloga D."/>
            <person name="Gaertig J."/>
            <person name="Frankel J."/>
            <person name="Tsao C.-C."/>
            <person name="Gorovsky M.A."/>
            <person name="Keeling P.J."/>
            <person name="Waller R.F."/>
            <person name="Patron N.J."/>
            <person name="Cherry J.M."/>
            <person name="Stover N.A."/>
            <person name="Krieger C.J."/>
            <person name="del Toro C."/>
            <person name="Ryder H.F."/>
            <person name="Williamson S.C."/>
            <person name="Barbeau R.A."/>
            <person name="Hamilton E.P."/>
            <person name="Orias E."/>
        </authorList>
    </citation>
    <scope>NUCLEOTIDE SEQUENCE [LARGE SCALE GENOMIC DNA]</scope>
    <source>
        <strain evidence="11">SB210</strain>
    </source>
</reference>
<comment type="cofactor">
    <cofactor evidence="1">
        <name>Zn(2+)</name>
        <dbReference type="ChEBI" id="CHEBI:29105"/>
    </cofactor>
</comment>